<dbReference type="InterPro" id="IPR027417">
    <property type="entry name" value="P-loop_NTPase"/>
</dbReference>
<dbReference type="InterPro" id="IPR003593">
    <property type="entry name" value="AAA+_ATPase"/>
</dbReference>
<dbReference type="PANTHER" id="PTHR43581:SF4">
    <property type="entry name" value="ATP_GTP PHOSPHATASE"/>
    <property type="match status" value="1"/>
</dbReference>
<evidence type="ECO:0000313" key="2">
    <source>
        <dbReference type="EMBL" id="MDP4544542.1"/>
    </source>
</evidence>
<feature type="domain" description="AAA+ ATPase" evidence="1">
    <location>
        <begin position="344"/>
        <end position="570"/>
    </location>
</feature>
<sequence length="647" mass="75533">MKNLKLDKNIKLEILRLLARQEKKLFNKIDSLSFFDSILNLRNKPSTDPRFADARRDFQQHYINNNDWTLEEILLDRYDFTHSDENFFKLLDLVVSPAVNNTEEEVKFFYYSLNPILNSHSLEYRLKNINENGISIFELDTLDSENQFKDIIDNHIPIFVNTDKDADIIEKLNKKHSSYILLNPTLWDDFSSKNQFTLSVQYEGQQTALGLLKIISIDSRSTTLSLPYEFTKLGKEYCSLGEQINYYKNIKNFFGNNYLTILKAFNDVAFFPQISESFENSSDFKNSLIRFDGQEQLMRQARYIIDDYDLSNLYSFEYLYKPSYLKDTDTLNISFNFNNDSIFPDRIYALIGENGVGKTQLISKLPVDLANNILDTFTPKIPLFSKVIAVSYSVFDDFKIPESSSKINYLYCGLRQEVNGEKHTLTKSDLKERFFKSIIKVQQSKRFDHWCEILENFFSKNTIDQWKIWNDLEYEFELNITEINKFLDKFSSGQSIFVFIMTEILANIRYDSLIIFDEPETHLHPNAISQLINSIHLLVKRFQSYCIIATHSPIIVQGILSKNVYVVRNENDVLSAKHPSIETFGENLTKITDDIFGARDTDSQFKNELKILINKGYKYNEIIDLIKSENIPLSLNLTILLNSMVSN</sequence>
<dbReference type="EMBL" id="JAVAJI010000007">
    <property type="protein sequence ID" value="MDP4544542.1"/>
    <property type="molecule type" value="Genomic_DNA"/>
</dbReference>
<protein>
    <submittedName>
        <fullName evidence="2">AAA family ATPase</fullName>
    </submittedName>
</protein>
<evidence type="ECO:0000259" key="1">
    <source>
        <dbReference type="SMART" id="SM00382"/>
    </source>
</evidence>
<dbReference type="InterPro" id="IPR051396">
    <property type="entry name" value="Bact_Antivir_Def_Nuclease"/>
</dbReference>
<comment type="caution">
    <text evidence="2">The sequence shown here is derived from an EMBL/GenBank/DDBJ whole genome shotgun (WGS) entry which is preliminary data.</text>
</comment>
<dbReference type="InterPro" id="IPR003959">
    <property type="entry name" value="ATPase_AAA_core"/>
</dbReference>
<dbReference type="SMART" id="SM00382">
    <property type="entry name" value="AAA"/>
    <property type="match status" value="1"/>
</dbReference>
<dbReference type="Proteomes" id="UP001228171">
    <property type="component" value="Unassembled WGS sequence"/>
</dbReference>
<evidence type="ECO:0000313" key="3">
    <source>
        <dbReference type="Proteomes" id="UP001228171"/>
    </source>
</evidence>
<proteinExistence type="predicted"/>
<dbReference type="SUPFAM" id="SSF52540">
    <property type="entry name" value="P-loop containing nucleoside triphosphate hydrolases"/>
    <property type="match status" value="1"/>
</dbReference>
<dbReference type="Pfam" id="PF18860">
    <property type="entry name" value="AbiJ_NTD3"/>
    <property type="match status" value="1"/>
</dbReference>
<organism evidence="2 3">
    <name type="scientific">Psychrobacter faecalis</name>
    <dbReference type="NCBI Taxonomy" id="180588"/>
    <lineage>
        <taxon>Bacteria</taxon>
        <taxon>Pseudomonadati</taxon>
        <taxon>Pseudomonadota</taxon>
        <taxon>Gammaproteobacteria</taxon>
        <taxon>Moraxellales</taxon>
        <taxon>Moraxellaceae</taxon>
        <taxon>Psychrobacter</taxon>
    </lineage>
</organism>
<dbReference type="RefSeq" id="WP_305935638.1">
    <property type="nucleotide sequence ID" value="NZ_JAVAJI010000007.1"/>
</dbReference>
<gene>
    <name evidence="2" type="ORF">Q8P09_05555</name>
</gene>
<reference evidence="2 3" key="1">
    <citation type="submission" date="2023-08" db="EMBL/GenBank/DDBJ databases">
        <authorList>
            <person name="Kumar R."/>
        </authorList>
    </citation>
    <scope>NUCLEOTIDE SEQUENCE [LARGE SCALE GENOMIC DNA]</scope>
    <source>
        <strain evidence="2 3">LUR13</strain>
    </source>
</reference>
<dbReference type="Gene3D" id="3.40.50.300">
    <property type="entry name" value="P-loop containing nucleotide triphosphate hydrolases"/>
    <property type="match status" value="1"/>
</dbReference>
<keyword evidence="3" id="KW-1185">Reference proteome</keyword>
<dbReference type="Pfam" id="PF13304">
    <property type="entry name" value="AAA_21"/>
    <property type="match status" value="1"/>
</dbReference>
<dbReference type="PANTHER" id="PTHR43581">
    <property type="entry name" value="ATP/GTP PHOSPHATASE"/>
    <property type="match status" value="1"/>
</dbReference>
<accession>A0ABT9HFJ9</accession>
<dbReference type="InterPro" id="IPR041427">
    <property type="entry name" value="AbiJ-NTD3"/>
</dbReference>
<name>A0ABT9HFJ9_9GAMM</name>